<feature type="domain" description="SH3b" evidence="2">
    <location>
        <begin position="277"/>
        <end position="330"/>
    </location>
</feature>
<dbReference type="RefSeq" id="WP_202246787.1">
    <property type="nucleotide sequence ID" value="NZ_JAESIY010000022.1"/>
</dbReference>
<evidence type="ECO:0000259" key="2">
    <source>
        <dbReference type="Pfam" id="PF08239"/>
    </source>
</evidence>
<dbReference type="EMBL" id="JAESIY010000022">
    <property type="protein sequence ID" value="MBL3658993.1"/>
    <property type="molecule type" value="Genomic_DNA"/>
</dbReference>
<evidence type="ECO:0000313" key="3">
    <source>
        <dbReference type="EMBL" id="MBL3658993.1"/>
    </source>
</evidence>
<reference evidence="3" key="1">
    <citation type="submission" date="2021-01" db="EMBL/GenBank/DDBJ databases">
        <title>Fulvivirga kasyanovii gen. nov., sp nov., a novel member of the phylum Bacteroidetes isolated from seawater in a mussel farm.</title>
        <authorList>
            <person name="Zhao L.-H."/>
            <person name="Wang Z.-J."/>
        </authorList>
    </citation>
    <scope>NUCLEOTIDE SEQUENCE</scope>
    <source>
        <strain evidence="3">2943</strain>
    </source>
</reference>
<organism evidence="3 4">
    <name type="scientific">Fulvivirga sediminis</name>
    <dbReference type="NCBI Taxonomy" id="2803949"/>
    <lineage>
        <taxon>Bacteria</taxon>
        <taxon>Pseudomonadati</taxon>
        <taxon>Bacteroidota</taxon>
        <taxon>Cytophagia</taxon>
        <taxon>Cytophagales</taxon>
        <taxon>Fulvivirgaceae</taxon>
        <taxon>Fulvivirga</taxon>
    </lineage>
</organism>
<accession>A0A937FED9</accession>
<dbReference type="Pfam" id="PF08239">
    <property type="entry name" value="SH3_3"/>
    <property type="match status" value="1"/>
</dbReference>
<feature type="compositionally biased region" description="Low complexity" evidence="1">
    <location>
        <begin position="864"/>
        <end position="877"/>
    </location>
</feature>
<dbReference type="Gene3D" id="2.30.30.40">
    <property type="entry name" value="SH3 Domains"/>
    <property type="match status" value="1"/>
</dbReference>
<feature type="compositionally biased region" description="Basic and acidic residues" evidence="1">
    <location>
        <begin position="894"/>
        <end position="905"/>
    </location>
</feature>
<comment type="caution">
    <text evidence="3">The sequence shown here is derived from an EMBL/GenBank/DDBJ whole genome shotgun (WGS) entry which is preliminary data.</text>
</comment>
<dbReference type="InterPro" id="IPR003646">
    <property type="entry name" value="SH3-like_bac-type"/>
</dbReference>
<proteinExistence type="predicted"/>
<sequence>MNFFYPEKDGNGEDLKFSNQFGKYLISHFNTWHGGVHIEGADKPLQAIADGRIIAYRMNREYQTLKDSSDNTNRKPREEKKYSNNFILIQHDIEISKEEVENEGADDEKTTVKKKFFTFYSLYNHLLPTSAYYKENKEEIRSGIDVPKFMRYETLKATQEQDYDFPATTIKGLNARTLNSAGVTEFRGSRTIKLVIPYGDKVCKVLDEEGKLIKNGSGIKVTYTDGNGDYHDDIYIYDRSPLEDLGDSYKINTDKDTGKFIDYLGFSDEKRIERGSRLREEANGDSAVIGLIPKGTIVNVLEKTEVKIKEGKETYWAKVEGYEGYTHSSNFEVQQEIEEVDITLDKIVACDIPIKAGEHIGYTGLLQGDLGCNYHAAQVDVFMTEEVDEFLSNAFEAGKDKKNYTILPQDTILKKTLTTNVDLPKGTTVKVLGIKDGYVNIQEDKQPVRASLNKSYLHNMVDPPGPRNAYFQIKPEFFDEINKSHFNNQIPDVNSFVYWLEQNGDITKVEYRPKNNPAEFWVKTKDLFPVEGTKTRDKKVTVPIPFGQTTDSFLEYLTKADCRVEEKIVQEEYFDIHPAKKGEHTTLNKNITTAYLAIPDNKDETGEDEELCKEAIVDLSKAKIIKENENKEWIQVTCSYVIGNKKETKKGWIENKNFDTFSLHNWKNSGFKTIRAGAEYMYEVKGLRDCNDSHASDFIKKFWKTLNVKNDDVLDIFELDAAYSMLETQLAVSKIVCEHKSEWSYTANDIADEVTKFYDYQISQEDESLKEELKKLKEDKLNTIKDQVGKLMFWKEASGLIYDPPKQYTLPNSNPEPIYDAHLGPTDEEQKARRAARVAAIFGTDDPEVQMAAAGRSPEPIDATTQTNNTDTETLTQPGVSEEKEACETQEQPQEEKQQEVKPPERTFPSTDQVWHFHPIAFVEHMKRIYGSGGSCESLIWGNKVSCQFRAKVIQIAKNLWGEERKIEMANNLMAVFAWESGETFKANAPNMANSGGTGLIQFMPSTIAGLLGRSKEELTIETVTNYWGNNLTLKRVKEFSDMSELRQLDYVEKYFKPLKGKHVEFVDFYLQVLFPASMGKPDNHVVFSKNGTGLLKNDVFYQNRINAYKQNKGFDTNKKYGNDDGIVTKLEIKKGIQKYLDEGEKHKNNCTDGSCTRQNDREENISLASEIIFHGYQNSDSKGCLRRCEDMLRSFGNYKVAPTTDSRVVQMTQYEGEDTENLVVQDNASEGLNLINNHIHNRIPIIVGIDWKKGNTGNNDNTTDHWVIIVGKETSNDGILSYHYFDPQTGHESIGTSNKNKLKLQSDGTLKDTYRGRKYVVTMVRPTLKN</sequence>
<feature type="region of interest" description="Disordered" evidence="1">
    <location>
        <begin position="852"/>
        <end position="910"/>
    </location>
</feature>
<evidence type="ECO:0000313" key="4">
    <source>
        <dbReference type="Proteomes" id="UP000659388"/>
    </source>
</evidence>
<dbReference type="Proteomes" id="UP000659388">
    <property type="component" value="Unassembled WGS sequence"/>
</dbReference>
<keyword evidence="4" id="KW-1185">Reference proteome</keyword>
<name>A0A937FED9_9BACT</name>
<protein>
    <submittedName>
        <fullName evidence="3">SH3 domain-containing protein</fullName>
    </submittedName>
</protein>
<gene>
    <name evidence="3" type="ORF">JL102_22795</name>
</gene>
<evidence type="ECO:0000256" key="1">
    <source>
        <dbReference type="SAM" id="MobiDB-lite"/>
    </source>
</evidence>